<feature type="compositionally biased region" description="Low complexity" evidence="1">
    <location>
        <begin position="799"/>
        <end position="815"/>
    </location>
</feature>
<dbReference type="Proteomes" id="UP000077521">
    <property type="component" value="Unassembled WGS sequence"/>
</dbReference>
<feature type="region of interest" description="Disordered" evidence="1">
    <location>
        <begin position="421"/>
        <end position="471"/>
    </location>
</feature>
<feature type="compositionally biased region" description="Gly residues" evidence="1">
    <location>
        <begin position="379"/>
        <end position="397"/>
    </location>
</feature>
<dbReference type="EMBL" id="LWDF02000438">
    <property type="protein sequence ID" value="KAE8248652.1"/>
    <property type="molecule type" value="Genomic_DNA"/>
</dbReference>
<dbReference type="PANTHER" id="PTHR37487:SF3">
    <property type="entry name" value="CLEAVAGE_POLYADENYLATION SPECIFICITY FACTOR A SUBUNIT N-TERMINAL DOMAIN-CONTAINING PROTEIN"/>
    <property type="match status" value="1"/>
</dbReference>
<feature type="compositionally biased region" description="Polar residues" evidence="1">
    <location>
        <begin position="448"/>
        <end position="469"/>
    </location>
</feature>
<reference evidence="3" key="1">
    <citation type="submission" date="2016-04" db="EMBL/GenBank/DDBJ databases">
        <authorList>
            <person name="Nguyen H.D."/>
            <person name="Samba Siva P."/>
            <person name="Cullis J."/>
            <person name="Levesque C.A."/>
            <person name="Hambleton S."/>
        </authorList>
    </citation>
    <scope>NUCLEOTIDE SEQUENCE</scope>
    <source>
        <strain evidence="3">DAOMC 236416</strain>
    </source>
</reference>
<proteinExistence type="predicted"/>
<feature type="compositionally biased region" description="Polar residues" evidence="1">
    <location>
        <begin position="784"/>
        <end position="794"/>
    </location>
</feature>
<comment type="caution">
    <text evidence="3">The sequence shown here is derived from an EMBL/GenBank/DDBJ whole genome shotgun (WGS) entry which is preliminary data.</text>
</comment>
<feature type="compositionally biased region" description="Polar residues" evidence="1">
    <location>
        <begin position="849"/>
        <end position="859"/>
    </location>
</feature>
<evidence type="ECO:0000256" key="1">
    <source>
        <dbReference type="SAM" id="MobiDB-lite"/>
    </source>
</evidence>
<keyword evidence="2" id="KW-0472">Membrane</keyword>
<feature type="transmembrane region" description="Helical" evidence="2">
    <location>
        <begin position="326"/>
        <end position="354"/>
    </location>
</feature>
<name>A0A177TUL6_9BASI</name>
<dbReference type="AlphaFoldDB" id="A0A177TUL6"/>
<feature type="compositionally biased region" description="Low complexity" evidence="1">
    <location>
        <begin position="700"/>
        <end position="724"/>
    </location>
</feature>
<keyword evidence="2" id="KW-1133">Transmembrane helix</keyword>
<feature type="region of interest" description="Disordered" evidence="1">
    <location>
        <begin position="846"/>
        <end position="1018"/>
    </location>
</feature>
<feature type="compositionally biased region" description="Low complexity" evidence="1">
    <location>
        <begin position="493"/>
        <end position="515"/>
    </location>
</feature>
<feature type="region of interest" description="Disordered" evidence="1">
    <location>
        <begin position="493"/>
        <end position="829"/>
    </location>
</feature>
<feature type="compositionally biased region" description="Polar residues" evidence="1">
    <location>
        <begin position="667"/>
        <end position="677"/>
    </location>
</feature>
<feature type="compositionally biased region" description="Gly residues" evidence="1">
    <location>
        <begin position="690"/>
        <end position="699"/>
    </location>
</feature>
<feature type="compositionally biased region" description="Gly residues" evidence="1">
    <location>
        <begin position="931"/>
        <end position="968"/>
    </location>
</feature>
<feature type="compositionally biased region" description="Acidic residues" evidence="1">
    <location>
        <begin position="988"/>
        <end position="1011"/>
    </location>
</feature>
<evidence type="ECO:0000313" key="4">
    <source>
        <dbReference type="Proteomes" id="UP000077521"/>
    </source>
</evidence>
<gene>
    <name evidence="3" type="ORF">A4X13_0g5526</name>
</gene>
<feature type="compositionally biased region" description="Low complexity" evidence="1">
    <location>
        <begin position="580"/>
        <end position="589"/>
    </location>
</feature>
<feature type="compositionally biased region" description="Polar residues" evidence="1">
    <location>
        <begin position="561"/>
        <end position="571"/>
    </location>
</feature>
<accession>A0A177TUL6</accession>
<sequence length="1018" mass="102348">MNRRTALMETFLKRQTPTALTPIHLTAPVTCQPMNVTWQHVGTPPYTLMVTVERWTTDILQLPASYTEGIAPNDTILYQHTFPYYNGIDGPTNPNVIVSVTDASGQMSNSSSIVTVSNGTLSCPQAPGGVDFYIIIPDGATPSQCRPWALNWQHIDANPQALVPPLSIFLIPSQEPPIAIRVPNEYTRTRANGTLPDGTYSFVLPIPGQKRFLTTMSDHGPLGSGGVLGLTTPASDESSPEDCLSPAAMDKYSRALPAPTKVIAQRPTIAPIINGSDKGIPILVQSGTTVTTGYVAYGNADTGPQTIYDNGPIGYQGNNDRIGGPLGIGGLIGVVLGAGVFAGALLATLAWLFIRARRKERRLKAHRQQMHAAELDRLAGGGGGKNGGNGGGPGGRVEGANGTPLTEMRQTFSDLTPTEELAASHPNAGGGGGGGFMSRLRPGRRTNETFSPNNTDSFHSLQPLDPSSSAAAAVGMGGAAAAGAGMIGYHHSGSMSSTPSMTTTTAPRTPGGYTTDRSQRRMTGVPLSGGGGGDTSPTSPASGAGSVPPFGRDSTGGGQLGSPSDYNSGSSWFPDASHAGSSTFNSSSRGRGGGTPGPSSRSNRGGGGQQRSVVQHADAGLIMDDNMFDDEDVGEAVVELPPQYDSIEIRGGSGTASGSPRGGATGNGTSSTPNSAGPVQPSYSTSGSSSAGGGGGGPGAAWFPHSPASASGSGNGHGSASASGTGTGESDLLMANIGRSTSSAPGGSSRIARSGSAGQQDGVEGVRTSSSPVASAGVRGVGTGASSVPSTTSPLAGIGSNAAATSPPPAGAAGSSEKRPKLKLATPATTAASGLMEDLLRGTGAIPQYLQTSTQQNSPGAGAGAGGNEGEEGEAMLRHNHPIDVGVAEPEEWETLPPELMRRRRRGGGAATSAASGGGTTTTRRRRTADGGAGVGTGESGLAGTGTGSSLGTGTGTGSGTGSPGGPGALTRGASSLGSEGRPVVGVDDGEEVEEEEGLEEEEDEEEDESEFWITPRG</sequence>
<feature type="region of interest" description="Disordered" evidence="1">
    <location>
        <begin position="374"/>
        <end position="403"/>
    </location>
</feature>
<keyword evidence="2" id="KW-0812">Transmembrane</keyword>
<feature type="compositionally biased region" description="Low complexity" evidence="1">
    <location>
        <begin position="742"/>
        <end position="758"/>
    </location>
</feature>
<evidence type="ECO:0000313" key="3">
    <source>
        <dbReference type="EMBL" id="KAE8248652.1"/>
    </source>
</evidence>
<feature type="compositionally biased region" description="Gly residues" evidence="1">
    <location>
        <begin position="651"/>
        <end position="666"/>
    </location>
</feature>
<protein>
    <submittedName>
        <fullName evidence="3">Uncharacterized protein</fullName>
    </submittedName>
</protein>
<keyword evidence="4" id="KW-1185">Reference proteome</keyword>
<reference evidence="3" key="2">
    <citation type="journal article" date="2019" name="IMA Fungus">
        <title>Genome sequencing and comparison of five Tilletia species to identify candidate genes for the detection of regulated species infecting wheat.</title>
        <authorList>
            <person name="Nguyen H.D.T."/>
            <person name="Sultana T."/>
            <person name="Kesanakurti P."/>
            <person name="Hambleton S."/>
        </authorList>
    </citation>
    <scope>NUCLEOTIDE SEQUENCE</scope>
    <source>
        <strain evidence="3">DAOMC 236416</strain>
    </source>
</reference>
<organism evidence="3 4">
    <name type="scientific">Tilletia indica</name>
    <dbReference type="NCBI Taxonomy" id="43049"/>
    <lineage>
        <taxon>Eukaryota</taxon>
        <taxon>Fungi</taxon>
        <taxon>Dikarya</taxon>
        <taxon>Basidiomycota</taxon>
        <taxon>Ustilaginomycotina</taxon>
        <taxon>Exobasidiomycetes</taxon>
        <taxon>Tilletiales</taxon>
        <taxon>Tilletiaceae</taxon>
        <taxon>Tilletia</taxon>
    </lineage>
</organism>
<dbReference type="PANTHER" id="PTHR37487">
    <property type="entry name" value="CHROMOSOME 1, WHOLE GENOME SHOTGUN SEQUENCE"/>
    <property type="match status" value="1"/>
</dbReference>
<evidence type="ECO:0000256" key="2">
    <source>
        <dbReference type="SAM" id="Phobius"/>
    </source>
</evidence>